<dbReference type="GO" id="GO:0008667">
    <property type="term" value="F:2,3-dihydro-2,3-dihydroxybenzoate dehydrogenase activity"/>
    <property type="evidence" value="ECO:0007669"/>
    <property type="project" value="UniProtKB-EC"/>
</dbReference>
<dbReference type="InterPro" id="IPR002347">
    <property type="entry name" value="SDR_fam"/>
</dbReference>
<organism evidence="3 4">
    <name type="scientific">Acinetobacter baumannii (strain 1295743)</name>
    <dbReference type="NCBI Taxonomy" id="1310613"/>
    <lineage>
        <taxon>Bacteria</taxon>
        <taxon>Pseudomonadati</taxon>
        <taxon>Pseudomonadota</taxon>
        <taxon>Gammaproteobacteria</taxon>
        <taxon>Moraxellales</taxon>
        <taxon>Moraxellaceae</taxon>
        <taxon>Acinetobacter</taxon>
        <taxon>Acinetobacter calcoaceticus/baumannii complex</taxon>
    </lineage>
</organism>
<dbReference type="Pfam" id="PF13561">
    <property type="entry name" value="adh_short_C2"/>
    <property type="match status" value="1"/>
</dbReference>
<keyword evidence="2 3" id="KW-0560">Oxidoreductase</keyword>
<dbReference type="PANTHER" id="PTHR43639:SF1">
    <property type="entry name" value="SHORT-CHAIN DEHYDROGENASE_REDUCTASE FAMILY PROTEIN"/>
    <property type="match status" value="1"/>
</dbReference>
<name>A0A009IKR3_ACIB9</name>
<dbReference type="RefSeq" id="WP_032051582.1">
    <property type="nucleotide sequence ID" value="NZ_JEWH01000051.1"/>
</dbReference>
<comment type="similarity">
    <text evidence="1">Belongs to the short-chain dehydrogenases/reductases (SDR) family.</text>
</comment>
<dbReference type="PROSITE" id="PS00061">
    <property type="entry name" value="ADH_SHORT"/>
    <property type="match status" value="1"/>
</dbReference>
<dbReference type="AlphaFoldDB" id="A0A009IKR3"/>
<reference evidence="3 4" key="1">
    <citation type="submission" date="2014-02" db="EMBL/GenBank/DDBJ databases">
        <title>Comparative genomics and transcriptomics to identify genetic mechanisms underlying the emergence of carbapenem resistant Acinetobacter baumannii (CRAb).</title>
        <authorList>
            <person name="Harris A.D."/>
            <person name="Johnson K.J."/>
            <person name="George J."/>
            <person name="Shefchek K."/>
            <person name="Daugherty S.C."/>
            <person name="Parankush S."/>
            <person name="Sadzewicz L."/>
            <person name="Tallon L."/>
            <person name="Sengamalay N."/>
            <person name="Hazen T.H."/>
            <person name="Rasko D.A."/>
        </authorList>
    </citation>
    <scope>NUCLEOTIDE SEQUENCE [LARGE SCALE GENOMIC DNA]</scope>
    <source>
        <strain evidence="3 4">1295743</strain>
    </source>
</reference>
<evidence type="ECO:0000313" key="4">
    <source>
        <dbReference type="Proteomes" id="UP000020595"/>
    </source>
</evidence>
<dbReference type="SUPFAM" id="SSF51735">
    <property type="entry name" value="NAD(P)-binding Rossmann-fold domains"/>
    <property type="match status" value="1"/>
</dbReference>
<dbReference type="InterPro" id="IPR020904">
    <property type="entry name" value="Sc_DH/Rdtase_CS"/>
</dbReference>
<comment type="caution">
    <text evidence="3">The sequence shown here is derived from an EMBL/GenBank/DDBJ whole genome shotgun (WGS) entry which is preliminary data.</text>
</comment>
<dbReference type="PRINTS" id="PR01397">
    <property type="entry name" value="DHBDHDRGNASE"/>
</dbReference>
<evidence type="ECO:0000313" key="3">
    <source>
        <dbReference type="EMBL" id="EXB04393.1"/>
    </source>
</evidence>
<dbReference type="Gene3D" id="3.40.50.720">
    <property type="entry name" value="NAD(P)-binding Rossmann-like Domain"/>
    <property type="match status" value="1"/>
</dbReference>
<dbReference type="EC" id="1.3.1.28" evidence="3"/>
<dbReference type="PATRIC" id="fig|1310613.3.peg.3072"/>
<evidence type="ECO:0000256" key="1">
    <source>
        <dbReference type="ARBA" id="ARBA00006484"/>
    </source>
</evidence>
<proteinExistence type="inferred from homology"/>
<accession>A0A009IKR3</accession>
<dbReference type="PRINTS" id="PR00080">
    <property type="entry name" value="SDRFAMILY"/>
</dbReference>
<dbReference type="InterPro" id="IPR003560">
    <property type="entry name" value="DHB_DH"/>
</dbReference>
<protein>
    <submittedName>
        <fullName evidence="3">2,3-dihydro-2,3-dihydroxybenzoate dehydrogenase</fullName>
        <ecNumber evidence="3">1.3.1.28</ecNumber>
    </submittedName>
</protein>
<dbReference type="EMBL" id="JEWH01000051">
    <property type="protein sequence ID" value="EXB04393.1"/>
    <property type="molecule type" value="Genomic_DNA"/>
</dbReference>
<dbReference type="GO" id="GO:0019290">
    <property type="term" value="P:siderophore biosynthetic process"/>
    <property type="evidence" value="ECO:0007669"/>
    <property type="project" value="InterPro"/>
</dbReference>
<evidence type="ECO:0000256" key="2">
    <source>
        <dbReference type="ARBA" id="ARBA00023002"/>
    </source>
</evidence>
<dbReference type="PANTHER" id="PTHR43639">
    <property type="entry name" value="OXIDOREDUCTASE, SHORT-CHAIN DEHYDROGENASE/REDUCTASE FAMILY (AFU_ORTHOLOGUE AFUA_5G02870)"/>
    <property type="match status" value="1"/>
</dbReference>
<dbReference type="InterPro" id="IPR036291">
    <property type="entry name" value="NAD(P)-bd_dom_sf"/>
</dbReference>
<sequence length="256" mass="28048">MRSTIVVTGAARGIGAAIAKQLLDQGYHVIGIDCQKNPEQWDISKTMTSYQSSQWQGISQDITHQQETQTLISELLEKYEITGLVNAAGVLIMRSMLEAKTEDWETLFAVNVMAPIAISQQVAKHFCAKRRGSIVTISSNSARMPRMQLGMYATTKAALSHFCRNLALEIAPYQVRLNIVSPGSTLTQMQQQLWTDNAPPPAVIDGDLSQYRTGIPLRKLAQPDDIANTVSFLLSDRAAQITMQEIVIDGGATLGV</sequence>
<dbReference type="FunFam" id="3.40.50.720:FF:000084">
    <property type="entry name" value="Short-chain dehydrogenase reductase"/>
    <property type="match status" value="1"/>
</dbReference>
<gene>
    <name evidence="3" type="primary">dhbA</name>
    <name evidence="3" type="ORF">J512_3199</name>
</gene>
<dbReference type="Proteomes" id="UP000020595">
    <property type="component" value="Unassembled WGS sequence"/>
</dbReference>